<feature type="non-terminal residue" evidence="2">
    <location>
        <position position="1"/>
    </location>
</feature>
<dbReference type="AlphaFoldDB" id="A0A6J4HBF9"/>
<accession>A0A6J4HBF9</accession>
<name>A0A6J4HBF9_9PSEU</name>
<gene>
    <name evidence="2" type="ORF">AVDCRST_MAG54-470</name>
</gene>
<dbReference type="EMBL" id="CADCTH010000063">
    <property type="protein sequence ID" value="CAA9218808.1"/>
    <property type="molecule type" value="Genomic_DNA"/>
</dbReference>
<feature type="compositionally biased region" description="Basic residues" evidence="1">
    <location>
        <begin position="12"/>
        <end position="26"/>
    </location>
</feature>
<protein>
    <submittedName>
        <fullName evidence="2">FIG006762: Phosphoglycerate mutase family</fullName>
    </submittedName>
</protein>
<feature type="compositionally biased region" description="Basic residues" evidence="1">
    <location>
        <begin position="94"/>
        <end position="107"/>
    </location>
</feature>
<feature type="region of interest" description="Disordered" evidence="1">
    <location>
        <begin position="1"/>
        <end position="175"/>
    </location>
</feature>
<reference evidence="2" key="1">
    <citation type="submission" date="2020-02" db="EMBL/GenBank/DDBJ databases">
        <authorList>
            <person name="Meier V. D."/>
        </authorList>
    </citation>
    <scope>NUCLEOTIDE SEQUENCE</scope>
    <source>
        <strain evidence="2">AVDCRST_MAG54</strain>
    </source>
</reference>
<organism evidence="2">
    <name type="scientific">uncultured Actinomycetospora sp</name>
    <dbReference type="NCBI Taxonomy" id="1135996"/>
    <lineage>
        <taxon>Bacteria</taxon>
        <taxon>Bacillati</taxon>
        <taxon>Actinomycetota</taxon>
        <taxon>Actinomycetes</taxon>
        <taxon>Pseudonocardiales</taxon>
        <taxon>Pseudonocardiaceae</taxon>
        <taxon>Actinomycetospora</taxon>
        <taxon>environmental samples</taxon>
    </lineage>
</organism>
<sequence length="175" mass="19444">RAGRGRGDRARRPPHRDRRQHPRRRQLAAAAGAPDRRAGGGRAGARGHRRRAVHRDRLRHVGGPDLPRGRAARPRGAPRLARRQLGEPAAGRELRRRRPPRRRRARRPAAPPPGADRGARQPRHADQADPAPRARRRPADALPPAPRPGVPVGRRVLARRRRVGAAGQRHELPGL</sequence>
<evidence type="ECO:0000313" key="2">
    <source>
        <dbReference type="EMBL" id="CAA9218808.1"/>
    </source>
</evidence>
<feature type="compositionally biased region" description="Basic residues" evidence="1">
    <location>
        <begin position="45"/>
        <end position="60"/>
    </location>
</feature>
<evidence type="ECO:0000256" key="1">
    <source>
        <dbReference type="SAM" id="MobiDB-lite"/>
    </source>
</evidence>
<feature type="compositionally biased region" description="Basic and acidic residues" evidence="1">
    <location>
        <begin position="1"/>
        <end position="11"/>
    </location>
</feature>
<proteinExistence type="predicted"/>
<feature type="non-terminal residue" evidence="2">
    <location>
        <position position="175"/>
    </location>
</feature>
<feature type="compositionally biased region" description="Basic and acidic residues" evidence="1">
    <location>
        <begin position="117"/>
        <end position="127"/>
    </location>
</feature>